<dbReference type="STRING" id="1715989.NITINOP_1657"/>
<comment type="similarity">
    <text evidence="4">Belongs to the zinc-containing alcohol dehydrogenase family.</text>
</comment>
<keyword evidence="2 4" id="KW-0862">Zinc</keyword>
<keyword evidence="1 4" id="KW-0479">Metal-binding</keyword>
<keyword evidence="8" id="KW-1185">Reference proteome</keyword>
<dbReference type="Gene3D" id="3.90.180.10">
    <property type="entry name" value="Medium-chain alcohol dehydrogenases, catalytic domain"/>
    <property type="match status" value="1"/>
</dbReference>
<evidence type="ECO:0000313" key="7">
    <source>
        <dbReference type="EMBL" id="CUQ66632.1"/>
    </source>
</evidence>
<dbReference type="KEGG" id="nio:NITINOP_1657"/>
<name>A0A0S4KTX9_9BACT</name>
<evidence type="ECO:0000256" key="5">
    <source>
        <dbReference type="SAM" id="MobiDB-lite"/>
    </source>
</evidence>
<feature type="domain" description="Enoyl reductase (ER)" evidence="6">
    <location>
        <begin position="6"/>
        <end position="342"/>
    </location>
</feature>
<dbReference type="InterPro" id="IPR013154">
    <property type="entry name" value="ADH-like_N"/>
</dbReference>
<accession>A0A0S4KTX9</accession>
<dbReference type="SUPFAM" id="SSF51735">
    <property type="entry name" value="NAD(P)-binding Rossmann-fold domains"/>
    <property type="match status" value="1"/>
</dbReference>
<dbReference type="SMART" id="SM00829">
    <property type="entry name" value="PKS_ER"/>
    <property type="match status" value="1"/>
</dbReference>
<dbReference type="InterPro" id="IPR013149">
    <property type="entry name" value="ADH-like_C"/>
</dbReference>
<proteinExistence type="inferred from homology"/>
<dbReference type="InterPro" id="IPR020843">
    <property type="entry name" value="ER"/>
</dbReference>
<dbReference type="EC" id="1.1.1.103" evidence="7"/>
<reference evidence="8" key="1">
    <citation type="submission" date="2015-09" db="EMBL/GenBank/DDBJ databases">
        <authorList>
            <person name="Daims H."/>
        </authorList>
    </citation>
    <scope>NUCLEOTIDE SEQUENCE [LARGE SCALE GENOMIC DNA]</scope>
</reference>
<dbReference type="NCBIfam" id="NF003808">
    <property type="entry name" value="PRK05396.1"/>
    <property type="match status" value="1"/>
</dbReference>
<dbReference type="GO" id="GO:0008270">
    <property type="term" value="F:zinc ion binding"/>
    <property type="evidence" value="ECO:0007669"/>
    <property type="project" value="InterPro"/>
</dbReference>
<dbReference type="SUPFAM" id="SSF50129">
    <property type="entry name" value="GroES-like"/>
    <property type="match status" value="1"/>
</dbReference>
<dbReference type="InterPro" id="IPR002328">
    <property type="entry name" value="ADH_Zn_CS"/>
</dbReference>
<dbReference type="Pfam" id="PF08240">
    <property type="entry name" value="ADH_N"/>
    <property type="match status" value="1"/>
</dbReference>
<feature type="region of interest" description="Disordered" evidence="5">
    <location>
        <begin position="1"/>
        <end position="24"/>
    </location>
</feature>
<dbReference type="Gene3D" id="3.40.50.720">
    <property type="entry name" value="NAD(P)-binding Rossmann-like Domain"/>
    <property type="match status" value="1"/>
</dbReference>
<evidence type="ECO:0000256" key="3">
    <source>
        <dbReference type="ARBA" id="ARBA00023002"/>
    </source>
</evidence>
<dbReference type="Pfam" id="PF00107">
    <property type="entry name" value="ADH_zinc_N"/>
    <property type="match status" value="1"/>
</dbReference>
<dbReference type="OrthoDB" id="9769198at2"/>
<dbReference type="InterPro" id="IPR036291">
    <property type="entry name" value="NAD(P)-bd_dom_sf"/>
</dbReference>
<evidence type="ECO:0000256" key="1">
    <source>
        <dbReference type="ARBA" id="ARBA00022723"/>
    </source>
</evidence>
<gene>
    <name evidence="7" type="primary">tdh</name>
    <name evidence="7" type="ORF">NITINOP_1657</name>
</gene>
<dbReference type="EMBL" id="LN885086">
    <property type="protein sequence ID" value="CUQ66632.1"/>
    <property type="molecule type" value="Genomic_DNA"/>
</dbReference>
<sequence length="344" mass="36650">MRALVKTTAAPGLTPTNWPDPTPGPHDVVVKVAATSLCGTDAHIYRWDEWAQGRITPPRVIGHEVCGHVVEVGREVSTVTVGDYVAAESHITCGRCFQCRTGQAHVCKQYQILGIDRDGSYAEYVALPEGVLWRTSPEIPPQFACVQEPLGNAVDAALAEDLTGHTVLIAGCGPTGLFAAAVARVAGAAVIIATDVSDYRLGLAKQVGVDHAVNVKHQPADVVNGVFRDLTAGEGVDAALEMSGDPTALHQAFRAVKNGGRVSLFGIPTGQVCFDLPNEIIFKGIRVYGVTGRHLFGTWYRLAGLFKAGLNIKPIITHSFPMDEFSTGFDLIRSGQCGKVVLFP</sequence>
<dbReference type="PANTHER" id="PTHR43401:SF2">
    <property type="entry name" value="L-THREONINE 3-DEHYDROGENASE"/>
    <property type="match status" value="1"/>
</dbReference>
<dbReference type="InterPro" id="IPR011032">
    <property type="entry name" value="GroES-like_sf"/>
</dbReference>
<dbReference type="InterPro" id="IPR050129">
    <property type="entry name" value="Zn_alcohol_dh"/>
</dbReference>
<evidence type="ECO:0000259" key="6">
    <source>
        <dbReference type="SMART" id="SM00829"/>
    </source>
</evidence>
<evidence type="ECO:0000256" key="4">
    <source>
        <dbReference type="RuleBase" id="RU361277"/>
    </source>
</evidence>
<keyword evidence="3 7" id="KW-0560">Oxidoreductase</keyword>
<dbReference type="Proteomes" id="UP000066284">
    <property type="component" value="Chromosome 1"/>
</dbReference>
<dbReference type="RefSeq" id="WP_062484621.1">
    <property type="nucleotide sequence ID" value="NZ_LN885086.1"/>
</dbReference>
<dbReference type="PANTHER" id="PTHR43401">
    <property type="entry name" value="L-THREONINE 3-DEHYDROGENASE"/>
    <property type="match status" value="1"/>
</dbReference>
<dbReference type="AlphaFoldDB" id="A0A0S4KTX9"/>
<comment type="cofactor">
    <cofactor evidence="4">
        <name>Zn(2+)</name>
        <dbReference type="ChEBI" id="CHEBI:29105"/>
    </cofactor>
</comment>
<dbReference type="GO" id="GO:0008743">
    <property type="term" value="F:L-threonine 3-dehydrogenase activity"/>
    <property type="evidence" value="ECO:0007669"/>
    <property type="project" value="UniProtKB-EC"/>
</dbReference>
<dbReference type="PROSITE" id="PS00059">
    <property type="entry name" value="ADH_ZINC"/>
    <property type="match status" value="1"/>
</dbReference>
<protein>
    <submittedName>
        <fullName evidence="7">Threonine 3-dehydrogenase, NAD(P)-binding</fullName>
        <ecNumber evidence="7">1.1.1.103</ecNumber>
    </submittedName>
</protein>
<organism evidence="7 8">
    <name type="scientific">Candidatus Nitrospira inopinata</name>
    <dbReference type="NCBI Taxonomy" id="1715989"/>
    <lineage>
        <taxon>Bacteria</taxon>
        <taxon>Pseudomonadati</taxon>
        <taxon>Nitrospirota</taxon>
        <taxon>Nitrospiria</taxon>
        <taxon>Nitrospirales</taxon>
        <taxon>Nitrospiraceae</taxon>
        <taxon>Nitrospira</taxon>
    </lineage>
</organism>
<evidence type="ECO:0000313" key="8">
    <source>
        <dbReference type="Proteomes" id="UP000066284"/>
    </source>
</evidence>
<evidence type="ECO:0000256" key="2">
    <source>
        <dbReference type="ARBA" id="ARBA00022833"/>
    </source>
</evidence>